<dbReference type="EMBL" id="QMIF01000002">
    <property type="protein sequence ID" value="TVM36076.1"/>
    <property type="molecule type" value="Genomic_DNA"/>
</dbReference>
<dbReference type="AlphaFoldDB" id="A0A6P1ZKF6"/>
<dbReference type="InterPro" id="IPR042099">
    <property type="entry name" value="ANL_N_sf"/>
</dbReference>
<reference evidence="1 2" key="1">
    <citation type="submission" date="2018-06" db="EMBL/GenBank/DDBJ databases">
        <title>Complete genome of Desulfovibrio marinus P48SEP.</title>
        <authorList>
            <person name="Crispim J.S."/>
            <person name="Vidigal P.M.P."/>
            <person name="Silva L.C.F."/>
            <person name="Araujo L.C."/>
            <person name="Laguardia C.N."/>
            <person name="Dias R.S."/>
            <person name="Sousa M.P."/>
            <person name="Paula S.O."/>
            <person name="Silva C."/>
        </authorList>
    </citation>
    <scope>NUCLEOTIDE SEQUENCE [LARGE SCALE GENOMIC DNA]</scope>
    <source>
        <strain evidence="1 2">P48SEP</strain>
    </source>
</reference>
<evidence type="ECO:0000313" key="2">
    <source>
        <dbReference type="Proteomes" id="UP000434052"/>
    </source>
</evidence>
<keyword evidence="1" id="KW-0436">Ligase</keyword>
<dbReference type="OrthoDB" id="5484550at2"/>
<comment type="caution">
    <text evidence="1">The sequence shown here is derived from an EMBL/GenBank/DDBJ whole genome shotgun (WGS) entry which is preliminary data.</text>
</comment>
<dbReference type="Gene3D" id="3.40.50.12780">
    <property type="entry name" value="N-terminal domain of ligase-like"/>
    <property type="match status" value="1"/>
</dbReference>
<dbReference type="GO" id="GO:0016874">
    <property type="term" value="F:ligase activity"/>
    <property type="evidence" value="ECO:0007669"/>
    <property type="project" value="UniProtKB-KW"/>
</dbReference>
<dbReference type="InterPro" id="IPR053158">
    <property type="entry name" value="CapK_Type1_Caps_Biosynth"/>
</dbReference>
<dbReference type="Proteomes" id="UP000434052">
    <property type="component" value="Unassembled WGS sequence"/>
</dbReference>
<dbReference type="SUPFAM" id="SSF56801">
    <property type="entry name" value="Acetyl-CoA synthetase-like"/>
    <property type="match status" value="1"/>
</dbReference>
<evidence type="ECO:0000313" key="1">
    <source>
        <dbReference type="EMBL" id="TVM36076.1"/>
    </source>
</evidence>
<dbReference type="PANTHER" id="PTHR36932">
    <property type="entry name" value="CAPSULAR POLYSACCHARIDE BIOSYNTHESIS PROTEIN"/>
    <property type="match status" value="1"/>
</dbReference>
<protein>
    <submittedName>
        <fullName evidence="1">Phenylacetate--CoA ligase family protein</fullName>
    </submittedName>
</protein>
<sequence length="402" mass="46674">MLLDTLRHAQATVPYYRDLFASLSFDPEKVAKDPRYLEDLPWLTKDILQEQGARMLSEDYEYKSLCQCKTGSSTGPSALIYYDPVSRDWTAAHNIVSLWLGGKRRWNSEIHLSTRFIEPQHKIDIRREAFKCFALNRVNVLTDSYSAEGLAPAWDKISKVRPHVVQGHPSTMYALARYVEQLPKHPGKRFNMFVSTGEMLEERQRETIERVLKCRVANRYGAAEFGVMAQELKDRPGNEMLVADFMVWPEVAEPDNDGYGELAFTNLRNPSMPLIRYRMGDMGRLEEHDDGWWITDITGRVHDKVSINGDVYPTHYVQDILDRCGHIQDFQITVRQGEVEELRLVVAEKDWEPIATKVRQNFPDVALRRIRADELLFQGWRGKFRYICNVDAHEPDKEEYVS</sequence>
<dbReference type="RefSeq" id="WP_144234407.1">
    <property type="nucleotide sequence ID" value="NZ_QMIF01000002.1"/>
</dbReference>
<dbReference type="PANTHER" id="PTHR36932:SF1">
    <property type="entry name" value="CAPSULAR POLYSACCHARIDE BIOSYNTHESIS PROTEIN"/>
    <property type="match status" value="1"/>
</dbReference>
<gene>
    <name evidence="1" type="ORF">DQK91_05380</name>
</gene>
<proteinExistence type="predicted"/>
<name>A0A6P1ZKF6_9BACT</name>
<accession>A0A6P1ZKF6</accession>
<organism evidence="1 2">
    <name type="scientific">Oceanidesulfovibrio marinus</name>
    <dbReference type="NCBI Taxonomy" id="370038"/>
    <lineage>
        <taxon>Bacteria</taxon>
        <taxon>Pseudomonadati</taxon>
        <taxon>Thermodesulfobacteriota</taxon>
        <taxon>Desulfovibrionia</taxon>
        <taxon>Desulfovibrionales</taxon>
        <taxon>Desulfovibrionaceae</taxon>
        <taxon>Oceanidesulfovibrio</taxon>
    </lineage>
</organism>